<name>A0ABV6S2C5_9SPHN</name>
<dbReference type="RefSeq" id="WP_267220623.1">
    <property type="nucleotide sequence ID" value="NZ_JAPCWC010000007.1"/>
</dbReference>
<proteinExistence type="predicted"/>
<gene>
    <name evidence="1" type="ORF">ACFFF8_01225</name>
</gene>
<evidence type="ECO:0008006" key="3">
    <source>
        <dbReference type="Google" id="ProtNLM"/>
    </source>
</evidence>
<organism evidence="1 2">
    <name type="scientific">Novosphingobium clariflavum</name>
    <dbReference type="NCBI Taxonomy" id="2029884"/>
    <lineage>
        <taxon>Bacteria</taxon>
        <taxon>Pseudomonadati</taxon>
        <taxon>Pseudomonadota</taxon>
        <taxon>Alphaproteobacteria</taxon>
        <taxon>Sphingomonadales</taxon>
        <taxon>Sphingomonadaceae</taxon>
        <taxon>Novosphingobium</taxon>
    </lineage>
</organism>
<evidence type="ECO:0000313" key="2">
    <source>
        <dbReference type="Proteomes" id="UP001589858"/>
    </source>
</evidence>
<dbReference type="EMBL" id="JBHLTM010000008">
    <property type="protein sequence ID" value="MFC0683206.1"/>
    <property type="molecule type" value="Genomic_DNA"/>
</dbReference>
<comment type="caution">
    <text evidence="1">The sequence shown here is derived from an EMBL/GenBank/DDBJ whole genome shotgun (WGS) entry which is preliminary data.</text>
</comment>
<protein>
    <recommendedName>
        <fullName evidence="3">DUF927 domain-containing protein</fullName>
    </recommendedName>
</protein>
<evidence type="ECO:0000313" key="1">
    <source>
        <dbReference type="EMBL" id="MFC0683206.1"/>
    </source>
</evidence>
<dbReference type="Proteomes" id="UP001589858">
    <property type="component" value="Unassembled WGS sequence"/>
</dbReference>
<reference evidence="1 2" key="1">
    <citation type="submission" date="2024-09" db="EMBL/GenBank/DDBJ databases">
        <authorList>
            <person name="Sun Q."/>
            <person name="Mori K."/>
        </authorList>
    </citation>
    <scope>NUCLEOTIDE SEQUENCE [LARGE SCALE GENOMIC DNA]</scope>
    <source>
        <strain evidence="1 2">CICC 11035S</strain>
    </source>
</reference>
<accession>A0ABV6S2C5</accession>
<keyword evidence="2" id="KW-1185">Reference proteome</keyword>
<sequence>MAGGNQSRLEEMRNAAAEPAPDFFGADLMDEVSGKPPLLPQPCPVVPLGILGKQLIFLDRHQQIVMEPPRSCSKGELALWFGKDYLIEYYPAKPKGWRDGDPVEDFNQSKAQLALVEDCSARRIFNPQGKVLGRGAHRPKVDESKLILHLGRSVLISSADGKVERHPAGMVKIAGKEVFFPASDSLPPPASDAATRAEAQELLEMLGSWNWISSAAPLLMLGWIAQGYICGWLEWRSHIWLVSPTASGKSSLQKRIRALLDEWCLSTADASEAAIRQILGNDTLAVSIDEAEAHDNPEKLQNVMNLMKKGSSGDRILRGSQDHKGVEFTAQSAFLLSSVLHAPFRGEDRNRIALLEMRPLAEDVPELELELGKWRTVGRRLHRRMVEQAPRFERTYKAYRRAIGAHRFTGRWQDTYGTLLACADLLLYDYAPDDIIPSDEPGMVRVQDAVTSILPLLTMGRSEARTDTERVVQYLSSYPLPGAHGQSAEPVGAWLERAMKTKVEAGQFATDPGFVGVDEAARKRLAASGLRVVSYVDKGKGAFGIEDALLDDEGWQSGYLAVAYATNEALMRIFERTEWAGGGWLQSLKKIDGAIGGKKVRFNTRKPDNALLVPLSAFRGDEG</sequence>